<protein>
    <submittedName>
        <fullName evidence="1">Uncharacterized protein</fullName>
    </submittedName>
</protein>
<name>A0ABY7LRX7_9BACT</name>
<dbReference type="RefSeq" id="WP_269561216.1">
    <property type="nucleotide sequence ID" value="NZ_CP114767.1"/>
</dbReference>
<organism evidence="1 2">
    <name type="scientific">Hymenobacter canadensis</name>
    <dbReference type="NCBI Taxonomy" id="2999067"/>
    <lineage>
        <taxon>Bacteria</taxon>
        <taxon>Pseudomonadati</taxon>
        <taxon>Bacteroidota</taxon>
        <taxon>Cytophagia</taxon>
        <taxon>Cytophagales</taxon>
        <taxon>Hymenobacteraceae</taxon>
        <taxon>Hymenobacter</taxon>
    </lineage>
</organism>
<dbReference type="EMBL" id="CP114767">
    <property type="protein sequence ID" value="WBA43172.1"/>
    <property type="molecule type" value="Genomic_DNA"/>
</dbReference>
<evidence type="ECO:0000313" key="1">
    <source>
        <dbReference type="EMBL" id="WBA43172.1"/>
    </source>
</evidence>
<dbReference type="Proteomes" id="UP001211005">
    <property type="component" value="Chromosome"/>
</dbReference>
<keyword evidence="2" id="KW-1185">Reference proteome</keyword>
<evidence type="ECO:0000313" key="2">
    <source>
        <dbReference type="Proteomes" id="UP001211005"/>
    </source>
</evidence>
<sequence>MKAKTSFYFQSEMWPEGVVKDVNAHNAKLLEEIGLVEEERVEIEVEIETKPLKPARETKPAKRSVEKK</sequence>
<reference evidence="1 2" key="1">
    <citation type="submission" date="2022-12" db="EMBL/GenBank/DDBJ databases">
        <title>Hymenobacter canadensis sp. nov. isolated from lake water of the Cambridge Bay, Canada.</title>
        <authorList>
            <person name="Kim W.H."/>
            <person name="Lee Y.M."/>
        </authorList>
    </citation>
    <scope>NUCLEOTIDE SEQUENCE [LARGE SCALE GENOMIC DNA]</scope>
    <source>
        <strain evidence="1 2">PAMC 29467</strain>
    </source>
</reference>
<proteinExistence type="predicted"/>
<gene>
    <name evidence="1" type="ORF">O3303_06305</name>
</gene>
<accession>A0ABY7LRX7</accession>